<feature type="compositionally biased region" description="Low complexity" evidence="1">
    <location>
        <begin position="77"/>
        <end position="87"/>
    </location>
</feature>
<keyword evidence="3" id="KW-1185">Reference proteome</keyword>
<dbReference type="EMBL" id="BQNB010018149">
    <property type="protein sequence ID" value="GJT71219.1"/>
    <property type="molecule type" value="Genomic_DNA"/>
</dbReference>
<feature type="compositionally biased region" description="Basic and acidic residues" evidence="1">
    <location>
        <begin position="58"/>
        <end position="73"/>
    </location>
</feature>
<protein>
    <submittedName>
        <fullName evidence="2">Uncharacterized protein</fullName>
    </submittedName>
</protein>
<feature type="compositionally biased region" description="Basic and acidic residues" evidence="1">
    <location>
        <begin position="146"/>
        <end position="179"/>
    </location>
</feature>
<dbReference type="Proteomes" id="UP001151760">
    <property type="component" value="Unassembled WGS sequence"/>
</dbReference>
<feature type="region of interest" description="Disordered" evidence="1">
    <location>
        <begin position="109"/>
        <end position="179"/>
    </location>
</feature>
<accession>A0ABQ5G738</accession>
<feature type="compositionally biased region" description="Basic and acidic residues" evidence="1">
    <location>
        <begin position="112"/>
        <end position="132"/>
    </location>
</feature>
<feature type="compositionally biased region" description="Acidic residues" evidence="1">
    <location>
        <begin position="43"/>
        <end position="57"/>
    </location>
</feature>
<comment type="caution">
    <text evidence="2">The sequence shown here is derived from an EMBL/GenBank/DDBJ whole genome shotgun (WGS) entry which is preliminary data.</text>
</comment>
<organism evidence="2 3">
    <name type="scientific">Tanacetum coccineum</name>
    <dbReference type="NCBI Taxonomy" id="301880"/>
    <lineage>
        <taxon>Eukaryota</taxon>
        <taxon>Viridiplantae</taxon>
        <taxon>Streptophyta</taxon>
        <taxon>Embryophyta</taxon>
        <taxon>Tracheophyta</taxon>
        <taxon>Spermatophyta</taxon>
        <taxon>Magnoliopsida</taxon>
        <taxon>eudicotyledons</taxon>
        <taxon>Gunneridae</taxon>
        <taxon>Pentapetalae</taxon>
        <taxon>asterids</taxon>
        <taxon>campanulids</taxon>
        <taxon>Asterales</taxon>
        <taxon>Asteraceae</taxon>
        <taxon>Asteroideae</taxon>
        <taxon>Anthemideae</taxon>
        <taxon>Anthemidinae</taxon>
        <taxon>Tanacetum</taxon>
    </lineage>
</organism>
<gene>
    <name evidence="2" type="ORF">Tco_1030505</name>
</gene>
<name>A0ABQ5G738_9ASTR</name>
<sequence>MLRIKGGQEKRMELVQICRYFSTDRPIVSTDGSKVSTEGQNEGTEENFEGTEENIEGTEEHVESTDVHKKGTEEEITTQATQTSTQTPIPKIFGDDETIAKVLLNMSQAKAVSREKEKGVELKDVEETDRPKPTFTRSLLTLKPLPKIDPKDKGKKKIKEEDESKSESDGIPQAEKKFK</sequence>
<evidence type="ECO:0000256" key="1">
    <source>
        <dbReference type="SAM" id="MobiDB-lite"/>
    </source>
</evidence>
<feature type="region of interest" description="Disordered" evidence="1">
    <location>
        <begin position="26"/>
        <end position="91"/>
    </location>
</feature>
<evidence type="ECO:0000313" key="2">
    <source>
        <dbReference type="EMBL" id="GJT71219.1"/>
    </source>
</evidence>
<reference evidence="2" key="1">
    <citation type="journal article" date="2022" name="Int. J. Mol. Sci.">
        <title>Draft Genome of Tanacetum Coccineum: Genomic Comparison of Closely Related Tanacetum-Family Plants.</title>
        <authorList>
            <person name="Yamashiro T."/>
            <person name="Shiraishi A."/>
            <person name="Nakayama K."/>
            <person name="Satake H."/>
        </authorList>
    </citation>
    <scope>NUCLEOTIDE SEQUENCE</scope>
</reference>
<proteinExistence type="predicted"/>
<reference evidence="2" key="2">
    <citation type="submission" date="2022-01" db="EMBL/GenBank/DDBJ databases">
        <authorList>
            <person name="Yamashiro T."/>
            <person name="Shiraishi A."/>
            <person name="Satake H."/>
            <person name="Nakayama K."/>
        </authorList>
    </citation>
    <scope>NUCLEOTIDE SEQUENCE</scope>
</reference>
<evidence type="ECO:0000313" key="3">
    <source>
        <dbReference type="Proteomes" id="UP001151760"/>
    </source>
</evidence>